<organism evidence="3 4">
    <name type="scientific">Cercospora berteroae</name>
    <dbReference type="NCBI Taxonomy" id="357750"/>
    <lineage>
        <taxon>Eukaryota</taxon>
        <taxon>Fungi</taxon>
        <taxon>Dikarya</taxon>
        <taxon>Ascomycota</taxon>
        <taxon>Pezizomycotina</taxon>
        <taxon>Dothideomycetes</taxon>
        <taxon>Dothideomycetidae</taxon>
        <taxon>Mycosphaerellales</taxon>
        <taxon>Mycosphaerellaceae</taxon>
        <taxon>Cercospora</taxon>
    </lineage>
</organism>
<name>A0A2S6CIP6_9PEZI</name>
<accession>A0A2S6CIP6</accession>
<protein>
    <recommendedName>
        <fullName evidence="2">Luciferase domain-containing protein</fullName>
    </recommendedName>
</protein>
<dbReference type="STRING" id="357750.A0A2S6CIP6"/>
<evidence type="ECO:0000313" key="3">
    <source>
        <dbReference type="EMBL" id="PPJ59605.1"/>
    </source>
</evidence>
<dbReference type="EMBL" id="PNEN01000366">
    <property type="protein sequence ID" value="PPJ59605.1"/>
    <property type="molecule type" value="Genomic_DNA"/>
</dbReference>
<feature type="domain" description="Luciferase" evidence="2">
    <location>
        <begin position="182"/>
        <end position="245"/>
    </location>
</feature>
<dbReference type="PANTHER" id="PTHR38695">
    <property type="entry name" value="AMINO ACID PERMEASE_ SLC12A DOMAIN-CONTAINING PROTEIN"/>
    <property type="match status" value="1"/>
</dbReference>
<dbReference type="InterPro" id="IPR048273">
    <property type="entry name" value="Luciferase"/>
</dbReference>
<evidence type="ECO:0000256" key="1">
    <source>
        <dbReference type="SAM" id="MobiDB-lite"/>
    </source>
</evidence>
<evidence type="ECO:0000259" key="2">
    <source>
        <dbReference type="Pfam" id="PF17648"/>
    </source>
</evidence>
<dbReference type="Proteomes" id="UP000237631">
    <property type="component" value="Unassembled WGS sequence"/>
</dbReference>
<dbReference type="PANTHER" id="PTHR38695:SF1">
    <property type="entry name" value="AMINO ACID PERMEASE_ SLC12A DOMAIN-CONTAINING PROTEIN"/>
    <property type="match status" value="1"/>
</dbReference>
<sequence>MITAILLRAIVAGLTLHASWSVLTYIRKDYQDFLSLGPGGTPLTFAGYLKVKCLGIFALQDPFEAPPVPTRLENSPGHLEHLPKRAHPRPSTRGIAPQRQTTQCSSPEIYSKLGAAIASMARSSGSRFELGTSCFEKYSTGIFSVSPPRNQTCRGEICHAHPSGEQALMVFSLTRVWADPETDGSLHLTLHPKDVKLVLERGWGQRHPLARGGFFERFVPVGFVMIYAPQTEEDIVHILQILAAAARFICGEDRPQTRVSDSSHGTDETHATPAGRQQEFVGPRHGPLDPLRTSCHAISLQSLGESVPMFAKA</sequence>
<dbReference type="InterPro" id="IPR040841">
    <property type="entry name" value="Luciferase_dom"/>
</dbReference>
<keyword evidence="4" id="KW-1185">Reference proteome</keyword>
<reference evidence="4" key="1">
    <citation type="journal article" date="2017" name="bioRxiv">
        <title>Conservation of a gene cluster reveals novel cercosporin biosynthetic mechanisms and extends production to the genus Colletotrichum.</title>
        <authorList>
            <person name="de Jonge R."/>
            <person name="Ebert M.K."/>
            <person name="Huitt-Roehl C.R."/>
            <person name="Pal P."/>
            <person name="Suttle J.C."/>
            <person name="Spanner R.E."/>
            <person name="Neubauer J.D."/>
            <person name="Jurick W.M.II."/>
            <person name="Stott K.A."/>
            <person name="Secor G.A."/>
            <person name="Thomma B.P.H.J."/>
            <person name="Van de Peer Y."/>
            <person name="Townsend C.A."/>
            <person name="Bolton M.D."/>
        </authorList>
    </citation>
    <scope>NUCLEOTIDE SEQUENCE [LARGE SCALE GENOMIC DNA]</scope>
    <source>
        <strain evidence="4">CBS538.71</strain>
    </source>
</reference>
<evidence type="ECO:0000313" key="4">
    <source>
        <dbReference type="Proteomes" id="UP000237631"/>
    </source>
</evidence>
<gene>
    <name evidence="3" type="ORF">CBER1_01194</name>
</gene>
<proteinExistence type="predicted"/>
<dbReference type="OrthoDB" id="9987011at2759"/>
<dbReference type="Pfam" id="PF17648">
    <property type="entry name" value="Luciferase"/>
    <property type="match status" value="1"/>
</dbReference>
<feature type="region of interest" description="Disordered" evidence="1">
    <location>
        <begin position="73"/>
        <end position="103"/>
    </location>
</feature>
<dbReference type="AlphaFoldDB" id="A0A2S6CIP6"/>
<comment type="caution">
    <text evidence="3">The sequence shown here is derived from an EMBL/GenBank/DDBJ whole genome shotgun (WGS) entry which is preliminary data.</text>
</comment>
<feature type="region of interest" description="Disordered" evidence="1">
    <location>
        <begin position="254"/>
        <end position="286"/>
    </location>
</feature>